<evidence type="ECO:0000313" key="2">
    <source>
        <dbReference type="Proteomes" id="UP000323994"/>
    </source>
</evidence>
<dbReference type="Proteomes" id="UP000323994">
    <property type="component" value="Unassembled WGS sequence"/>
</dbReference>
<proteinExistence type="predicted"/>
<evidence type="ECO:0000313" key="1">
    <source>
        <dbReference type="EMBL" id="KAA6438479.1"/>
    </source>
</evidence>
<reference evidence="1 2" key="1">
    <citation type="submission" date="2019-05" db="EMBL/GenBank/DDBJ databases">
        <authorList>
            <person name="Qu J.-H."/>
        </authorList>
    </citation>
    <scope>NUCLEOTIDE SEQUENCE [LARGE SCALE GENOMIC DNA]</scope>
    <source>
        <strain evidence="1 2">NS28</strain>
    </source>
</reference>
<name>A0A5M8QQX4_9BACT</name>
<protein>
    <submittedName>
        <fullName evidence="1">Uncharacterized protein</fullName>
    </submittedName>
</protein>
<comment type="caution">
    <text evidence="1">The sequence shown here is derived from an EMBL/GenBank/DDBJ whole genome shotgun (WGS) entry which is preliminary data.</text>
</comment>
<keyword evidence="2" id="KW-1185">Reference proteome</keyword>
<gene>
    <name evidence="1" type="ORF">FEM33_17485</name>
</gene>
<dbReference type="AlphaFoldDB" id="A0A5M8QQX4"/>
<sequence>MIRRKASLWKLFCNYDIKIGILRKRLFSYLHNSIFRDSNQDNRPVLGFQPTFRAVNKDIKNHCMLLRRNKILYSTITSHYKHGFDPKSAASALGLIQCKGL</sequence>
<dbReference type="EMBL" id="VBSN01000049">
    <property type="protein sequence ID" value="KAA6438479.1"/>
    <property type="molecule type" value="Genomic_DNA"/>
</dbReference>
<organism evidence="1 2">
    <name type="scientific">Dyadobacter flavalbus</name>
    <dbReference type="NCBI Taxonomy" id="2579942"/>
    <lineage>
        <taxon>Bacteria</taxon>
        <taxon>Pseudomonadati</taxon>
        <taxon>Bacteroidota</taxon>
        <taxon>Cytophagia</taxon>
        <taxon>Cytophagales</taxon>
        <taxon>Spirosomataceae</taxon>
        <taxon>Dyadobacter</taxon>
    </lineage>
</organism>
<accession>A0A5M8QQX4</accession>
<dbReference type="RefSeq" id="WP_139013281.1">
    <property type="nucleotide sequence ID" value="NZ_VBSN01000049.1"/>
</dbReference>